<feature type="region of interest" description="Disordered" evidence="1">
    <location>
        <begin position="1"/>
        <end position="64"/>
    </location>
</feature>
<dbReference type="RefSeq" id="XP_001596717.1">
    <property type="nucleotide sequence ID" value="XM_001596667.1"/>
</dbReference>
<dbReference type="AlphaFoldDB" id="A7ECA1"/>
<organism evidence="2 3">
    <name type="scientific">Sclerotinia sclerotiorum (strain ATCC 18683 / 1980 / Ss-1)</name>
    <name type="common">White mold</name>
    <name type="synonym">Whetzelinia sclerotiorum</name>
    <dbReference type="NCBI Taxonomy" id="665079"/>
    <lineage>
        <taxon>Eukaryota</taxon>
        <taxon>Fungi</taxon>
        <taxon>Dikarya</taxon>
        <taxon>Ascomycota</taxon>
        <taxon>Pezizomycotina</taxon>
        <taxon>Leotiomycetes</taxon>
        <taxon>Helotiales</taxon>
        <taxon>Sclerotiniaceae</taxon>
        <taxon>Sclerotinia</taxon>
    </lineage>
</organism>
<feature type="compositionally biased region" description="Polar residues" evidence="1">
    <location>
        <begin position="50"/>
        <end position="64"/>
    </location>
</feature>
<name>A7ECA1_SCLS1</name>
<protein>
    <submittedName>
        <fullName evidence="2">Uncharacterized protein</fullName>
    </submittedName>
</protein>
<dbReference type="HOGENOM" id="CLU_2868960_0_0_1"/>
<evidence type="ECO:0000313" key="3">
    <source>
        <dbReference type="Proteomes" id="UP000001312"/>
    </source>
</evidence>
<dbReference type="Proteomes" id="UP000001312">
    <property type="component" value="Unassembled WGS sequence"/>
</dbReference>
<evidence type="ECO:0000256" key="1">
    <source>
        <dbReference type="SAM" id="MobiDB-lite"/>
    </source>
</evidence>
<dbReference type="InParanoid" id="A7ECA1"/>
<feature type="compositionally biased region" description="Basic and acidic residues" evidence="1">
    <location>
        <begin position="13"/>
        <end position="48"/>
    </location>
</feature>
<proteinExistence type="predicted"/>
<accession>A7ECA1</accession>
<sequence>MHMRIPPISPAEITKKDTEKNPYHHTLKEKLPDSVRKWRHNENLDRSRYAGSTYSQTQNKIRHV</sequence>
<keyword evidence="3" id="KW-1185">Reference proteome</keyword>
<reference evidence="3" key="1">
    <citation type="journal article" date="2011" name="PLoS Genet.">
        <title>Genomic analysis of the necrotrophic fungal pathogens Sclerotinia sclerotiorum and Botrytis cinerea.</title>
        <authorList>
            <person name="Amselem J."/>
            <person name="Cuomo C.A."/>
            <person name="van Kan J.A."/>
            <person name="Viaud M."/>
            <person name="Benito E.P."/>
            <person name="Couloux A."/>
            <person name="Coutinho P.M."/>
            <person name="de Vries R.P."/>
            <person name="Dyer P.S."/>
            <person name="Fillinger S."/>
            <person name="Fournier E."/>
            <person name="Gout L."/>
            <person name="Hahn M."/>
            <person name="Kohn L."/>
            <person name="Lapalu N."/>
            <person name="Plummer K.M."/>
            <person name="Pradier J.M."/>
            <person name="Quevillon E."/>
            <person name="Sharon A."/>
            <person name="Simon A."/>
            <person name="ten Have A."/>
            <person name="Tudzynski B."/>
            <person name="Tudzynski P."/>
            <person name="Wincker P."/>
            <person name="Andrew M."/>
            <person name="Anthouard V."/>
            <person name="Beever R.E."/>
            <person name="Beffa R."/>
            <person name="Benoit I."/>
            <person name="Bouzid O."/>
            <person name="Brault B."/>
            <person name="Chen Z."/>
            <person name="Choquer M."/>
            <person name="Collemare J."/>
            <person name="Cotton P."/>
            <person name="Danchin E.G."/>
            <person name="Da Silva C."/>
            <person name="Gautier A."/>
            <person name="Giraud C."/>
            <person name="Giraud T."/>
            <person name="Gonzalez C."/>
            <person name="Grossetete S."/>
            <person name="Guldener U."/>
            <person name="Henrissat B."/>
            <person name="Howlett B.J."/>
            <person name="Kodira C."/>
            <person name="Kretschmer M."/>
            <person name="Lappartient A."/>
            <person name="Leroch M."/>
            <person name="Levis C."/>
            <person name="Mauceli E."/>
            <person name="Neuveglise C."/>
            <person name="Oeser B."/>
            <person name="Pearson M."/>
            <person name="Poulain J."/>
            <person name="Poussereau N."/>
            <person name="Quesneville H."/>
            <person name="Rascle C."/>
            <person name="Schumacher J."/>
            <person name="Segurens B."/>
            <person name="Sexton A."/>
            <person name="Silva E."/>
            <person name="Sirven C."/>
            <person name="Soanes D.M."/>
            <person name="Talbot N.J."/>
            <person name="Templeton M."/>
            <person name="Yandava C."/>
            <person name="Yarden O."/>
            <person name="Zeng Q."/>
            <person name="Rollins J.A."/>
            <person name="Lebrun M.H."/>
            <person name="Dickman M."/>
        </authorList>
    </citation>
    <scope>NUCLEOTIDE SEQUENCE [LARGE SCALE GENOMIC DNA]</scope>
    <source>
        <strain evidence="3">ATCC 18683 / 1980 / Ss-1</strain>
    </source>
</reference>
<gene>
    <name evidence="2" type="ORF">SS1G_02940</name>
</gene>
<dbReference type="EMBL" id="CH476623">
    <property type="protein sequence ID" value="EDO00080.1"/>
    <property type="molecule type" value="Genomic_DNA"/>
</dbReference>
<dbReference type="KEGG" id="ssl:SS1G_02940"/>
<evidence type="ECO:0000313" key="2">
    <source>
        <dbReference type="EMBL" id="EDO00080.1"/>
    </source>
</evidence>
<dbReference type="GeneID" id="5492368"/>